<organism evidence="5 6">
    <name type="scientific">Tigriopus californicus</name>
    <name type="common">Marine copepod</name>
    <dbReference type="NCBI Taxonomy" id="6832"/>
    <lineage>
        <taxon>Eukaryota</taxon>
        <taxon>Metazoa</taxon>
        <taxon>Ecdysozoa</taxon>
        <taxon>Arthropoda</taxon>
        <taxon>Crustacea</taxon>
        <taxon>Multicrustacea</taxon>
        <taxon>Hexanauplia</taxon>
        <taxon>Copepoda</taxon>
        <taxon>Harpacticoida</taxon>
        <taxon>Harpacticidae</taxon>
        <taxon>Tigriopus</taxon>
    </lineage>
</organism>
<comment type="caution">
    <text evidence="5">The sequence shown here is derived from an EMBL/GenBank/DDBJ whole genome shotgun (WGS) entry which is preliminary data.</text>
</comment>
<evidence type="ECO:0000256" key="1">
    <source>
        <dbReference type="ARBA" id="ARBA00022723"/>
    </source>
</evidence>
<evidence type="ECO:0000256" key="2">
    <source>
        <dbReference type="ARBA" id="ARBA00022833"/>
    </source>
</evidence>
<feature type="domain" description="LIM zinc-binding" evidence="4">
    <location>
        <begin position="34"/>
        <end position="61"/>
    </location>
</feature>
<evidence type="ECO:0000256" key="3">
    <source>
        <dbReference type="ARBA" id="ARBA00023038"/>
    </source>
</evidence>
<dbReference type="SUPFAM" id="SSF57716">
    <property type="entry name" value="Glucocorticoid receptor-like (DNA-binding domain)"/>
    <property type="match status" value="1"/>
</dbReference>
<dbReference type="Proteomes" id="UP000318571">
    <property type="component" value="Chromosome 3"/>
</dbReference>
<dbReference type="PANTHER" id="PTHR46074">
    <property type="entry name" value="CYSTEINE-RICH PROTEIN CRIP FAMILY MEMBER"/>
    <property type="match status" value="1"/>
</dbReference>
<reference evidence="5 6" key="1">
    <citation type="journal article" date="2018" name="Nat. Ecol. Evol.">
        <title>Genomic signatures of mitonuclear coevolution across populations of Tigriopus californicus.</title>
        <authorList>
            <person name="Barreto F.S."/>
            <person name="Watson E.T."/>
            <person name="Lima T.G."/>
            <person name="Willett C.S."/>
            <person name="Edmands S."/>
            <person name="Li W."/>
            <person name="Burton R.S."/>
        </authorList>
    </citation>
    <scope>NUCLEOTIDE SEQUENCE [LARGE SCALE GENOMIC DNA]</scope>
    <source>
        <strain evidence="5 6">San Diego</strain>
    </source>
</reference>
<accession>A0A553P6V2</accession>
<keyword evidence="1" id="KW-0479">Metal-binding</keyword>
<dbReference type="EMBL" id="VCGU01000007">
    <property type="protein sequence ID" value="TRY73405.1"/>
    <property type="molecule type" value="Genomic_DNA"/>
</dbReference>
<protein>
    <recommendedName>
        <fullName evidence="4">LIM zinc-binding domain-containing protein</fullName>
    </recommendedName>
</protein>
<dbReference type="InterPro" id="IPR001781">
    <property type="entry name" value="Znf_LIM"/>
</dbReference>
<dbReference type="Pfam" id="PF00412">
    <property type="entry name" value="LIM"/>
    <property type="match status" value="1"/>
</dbReference>
<dbReference type="PANTHER" id="PTHR46074:SF5">
    <property type="entry name" value="LIM DOMAIN-CONTAINING PROTEIN C"/>
    <property type="match status" value="1"/>
</dbReference>
<evidence type="ECO:0000313" key="6">
    <source>
        <dbReference type="Proteomes" id="UP000318571"/>
    </source>
</evidence>
<evidence type="ECO:0000259" key="4">
    <source>
        <dbReference type="Pfam" id="PF00412"/>
    </source>
</evidence>
<name>A0A553P6V2_TIGCA</name>
<keyword evidence="3" id="KW-0440">LIM domain</keyword>
<sequence>MNINEDQKSHCRLMYGYVCQADVDKEFIKMPGICPRCSKNVYFAEEKQAIGKSWHKLCFVCGEHWFSGIPPFK</sequence>
<evidence type="ECO:0000313" key="5">
    <source>
        <dbReference type="EMBL" id="TRY73405.1"/>
    </source>
</evidence>
<dbReference type="AlphaFoldDB" id="A0A553P6V2"/>
<keyword evidence="6" id="KW-1185">Reference proteome</keyword>
<keyword evidence="2" id="KW-0862">Zinc</keyword>
<gene>
    <name evidence="5" type="ORF">TCAL_16916</name>
</gene>
<dbReference type="GO" id="GO:0046872">
    <property type="term" value="F:metal ion binding"/>
    <property type="evidence" value="ECO:0007669"/>
    <property type="project" value="UniProtKB-KW"/>
</dbReference>
<dbReference type="Gene3D" id="2.10.110.10">
    <property type="entry name" value="Cysteine Rich Protein"/>
    <property type="match status" value="1"/>
</dbReference>
<proteinExistence type="predicted"/>